<accession>A0A8E3ZJN3</accession>
<dbReference type="OrthoDB" id="9790355at2"/>
<keyword evidence="1 2" id="KW-0129">CBS domain</keyword>
<dbReference type="AlphaFoldDB" id="A0A8E3ZJN3"/>
<keyword evidence="6" id="KW-1185">Reference proteome</keyword>
<feature type="domain" description="CBS" evidence="4">
    <location>
        <begin position="12"/>
        <end position="69"/>
    </location>
</feature>
<dbReference type="Gene3D" id="3.10.580.10">
    <property type="entry name" value="CBS-domain"/>
    <property type="match status" value="1"/>
</dbReference>
<dbReference type="Pfam" id="PF00571">
    <property type="entry name" value="CBS"/>
    <property type="match status" value="2"/>
</dbReference>
<dbReference type="InterPro" id="IPR000644">
    <property type="entry name" value="CBS_dom"/>
</dbReference>
<dbReference type="GeneID" id="92716258"/>
<dbReference type="KEGG" id="dho:Dia5BBH33_10430"/>
<dbReference type="EMBL" id="AP019697">
    <property type="protein sequence ID" value="BBK25108.1"/>
    <property type="molecule type" value="Genomic_DNA"/>
</dbReference>
<feature type="domain" description="CBS" evidence="4">
    <location>
        <begin position="102"/>
        <end position="171"/>
    </location>
</feature>
<gene>
    <name evidence="5" type="ORF">Dia5BBH33_10430</name>
</gene>
<dbReference type="PROSITE" id="PS51371">
    <property type="entry name" value="CBS"/>
    <property type="match status" value="2"/>
</dbReference>
<dbReference type="RefSeq" id="WP_143332526.1">
    <property type="nucleotide sequence ID" value="NZ_AP019697.1"/>
</dbReference>
<proteinExistence type="predicted"/>
<dbReference type="CDD" id="cd04586">
    <property type="entry name" value="CBS_pair_BON_assoc"/>
    <property type="match status" value="1"/>
</dbReference>
<evidence type="ECO:0000256" key="3">
    <source>
        <dbReference type="SAM" id="MobiDB-lite"/>
    </source>
</evidence>
<feature type="region of interest" description="Disordered" evidence="3">
    <location>
        <begin position="176"/>
        <end position="196"/>
    </location>
</feature>
<reference evidence="6" key="1">
    <citation type="submission" date="2019-05" db="EMBL/GenBank/DDBJ databases">
        <title>Complete genome sequencing of Dialister sp. strain 5BBH33.</title>
        <authorList>
            <person name="Sakamoto M."/>
            <person name="Murakami T."/>
            <person name="Mori H."/>
        </authorList>
    </citation>
    <scope>NUCLEOTIDE SEQUENCE [LARGE SCALE GENOMIC DNA]</scope>
    <source>
        <strain evidence="6">5BBH33</strain>
    </source>
</reference>
<evidence type="ECO:0000256" key="1">
    <source>
        <dbReference type="ARBA" id="ARBA00023122"/>
    </source>
</evidence>
<organism evidence="5 6">
    <name type="scientific">Dialister hominis</name>
    <dbReference type="NCBI Taxonomy" id="2582419"/>
    <lineage>
        <taxon>Bacteria</taxon>
        <taxon>Bacillati</taxon>
        <taxon>Bacillota</taxon>
        <taxon>Negativicutes</taxon>
        <taxon>Veillonellales</taxon>
        <taxon>Veillonellaceae</taxon>
        <taxon>Dialister</taxon>
    </lineage>
</organism>
<dbReference type="InterPro" id="IPR046342">
    <property type="entry name" value="CBS_dom_sf"/>
</dbReference>
<sequence>MMARSLKAKDFMTNYVFTVSPDITVHELVGLFITHPVSAIPVVGEDNELLGIVSEGDLLYKKVRPQIPQYVDVLGGNLYYYGFGRYEKSFRKLLATTASEIMTRDVRCVTPDTDMDTITTLMVDEQLKTVPVVEKPKKDIKVKGAKVPVRLVGIITRHDILGAIAAIEAEEALKEIGKDKGAEKSDNGSNANDKEK</sequence>
<protein>
    <submittedName>
        <fullName evidence="5">Membrane protein</fullName>
    </submittedName>
</protein>
<dbReference type="SUPFAM" id="SSF54631">
    <property type="entry name" value="CBS-domain pair"/>
    <property type="match status" value="1"/>
</dbReference>
<dbReference type="SMART" id="SM00116">
    <property type="entry name" value="CBS"/>
    <property type="match status" value="2"/>
</dbReference>
<evidence type="ECO:0000313" key="6">
    <source>
        <dbReference type="Proteomes" id="UP000320585"/>
    </source>
</evidence>
<evidence type="ECO:0000259" key="4">
    <source>
        <dbReference type="PROSITE" id="PS51371"/>
    </source>
</evidence>
<evidence type="ECO:0000313" key="5">
    <source>
        <dbReference type="EMBL" id="BBK25108.1"/>
    </source>
</evidence>
<dbReference type="InterPro" id="IPR051257">
    <property type="entry name" value="Diverse_CBS-Domain"/>
</dbReference>
<dbReference type="PANTHER" id="PTHR43080:SF26">
    <property type="entry name" value="REGULATORY PROTEIN"/>
    <property type="match status" value="1"/>
</dbReference>
<name>A0A8E3ZJN3_9FIRM</name>
<evidence type="ECO:0000256" key="2">
    <source>
        <dbReference type="PROSITE-ProRule" id="PRU00703"/>
    </source>
</evidence>
<dbReference type="PANTHER" id="PTHR43080">
    <property type="entry name" value="CBS DOMAIN-CONTAINING PROTEIN CBSX3, MITOCHONDRIAL"/>
    <property type="match status" value="1"/>
</dbReference>
<dbReference type="Proteomes" id="UP000320585">
    <property type="component" value="Chromosome"/>
</dbReference>